<reference evidence="4" key="1">
    <citation type="journal article" date="2019" name="Int. J. Syst. Evol. Microbiol.">
        <title>The Global Catalogue of Microorganisms (GCM) 10K type strain sequencing project: providing services to taxonomists for standard genome sequencing and annotation.</title>
        <authorList>
            <consortium name="The Broad Institute Genomics Platform"/>
            <consortium name="The Broad Institute Genome Sequencing Center for Infectious Disease"/>
            <person name="Wu L."/>
            <person name="Ma J."/>
        </authorList>
    </citation>
    <scope>NUCLEOTIDE SEQUENCE [LARGE SCALE GENOMIC DNA]</scope>
    <source>
        <strain evidence="4">JCM 3369</strain>
    </source>
</reference>
<organism evidence="3 4">
    <name type="scientific">Georgenia faecalis</name>
    <dbReference type="NCBI Taxonomy" id="2483799"/>
    <lineage>
        <taxon>Bacteria</taxon>
        <taxon>Bacillati</taxon>
        <taxon>Actinomycetota</taxon>
        <taxon>Actinomycetes</taxon>
        <taxon>Micrococcales</taxon>
        <taxon>Bogoriellaceae</taxon>
        <taxon>Georgenia</taxon>
    </lineage>
</organism>
<proteinExistence type="inferred from homology"/>
<dbReference type="InterPro" id="IPR010819">
    <property type="entry name" value="AGE/CE"/>
</dbReference>
<accession>A0ABV9D983</accession>
<dbReference type="Proteomes" id="UP001595955">
    <property type="component" value="Unassembled WGS sequence"/>
</dbReference>
<dbReference type="InterPro" id="IPR012341">
    <property type="entry name" value="6hp_glycosidase-like_sf"/>
</dbReference>
<keyword evidence="4" id="KW-1185">Reference proteome</keyword>
<dbReference type="EMBL" id="JBHSGF010000005">
    <property type="protein sequence ID" value="MFC4555200.1"/>
    <property type="molecule type" value="Genomic_DNA"/>
</dbReference>
<dbReference type="Gene3D" id="1.50.10.10">
    <property type="match status" value="1"/>
</dbReference>
<evidence type="ECO:0000256" key="2">
    <source>
        <dbReference type="ARBA" id="ARBA00023235"/>
    </source>
</evidence>
<evidence type="ECO:0000313" key="3">
    <source>
        <dbReference type="EMBL" id="MFC4555200.1"/>
    </source>
</evidence>
<sequence>MTAPRSWRAHLEQHVLPWWERAADDERGGVLTCFDNAGRLLSEEKYTWSQGRWAWLCAELADEAEAGRLDLDAAMWRRRAGETARFIADRALTPDHRTAFRLDRTGHQLVSGADGEVSTSVFADLFAVLGLAGALRTPGAPTHWQTSAMALLDVAERSIADRTARSEPYPVPSGFRDLAGPMSLLHTAAELERARPGCGAGAVRDRAADALTEQFFGAGTWWEFAPEAPADATTLLARHRTPGHLLECLWMLVHAGADVPLERLEALALRALAIGWDDAEGGILRYADADGGRPCGTSFGDVPYEALVRSTWDTKLWWVHAEALYATSLLAARCASAELARWHERVAGYTMATFPDPAGEWLQIRDRAGRPLDAVVALPVKDPFHIIRSLIFLNREAQNEGPESD</sequence>
<gene>
    <name evidence="3" type="ORF">ACFO3F_08050</name>
</gene>
<protein>
    <submittedName>
        <fullName evidence="3">AGE family epimerase/isomerase</fullName>
    </submittedName>
</protein>
<keyword evidence="2" id="KW-0413">Isomerase</keyword>
<dbReference type="RefSeq" id="WP_122823672.1">
    <property type="nucleotide sequence ID" value="NZ_CP033325.1"/>
</dbReference>
<dbReference type="InterPro" id="IPR008928">
    <property type="entry name" value="6-hairpin_glycosidase_sf"/>
</dbReference>
<dbReference type="PANTHER" id="PTHR15108">
    <property type="entry name" value="N-ACYLGLUCOSAMINE-2-EPIMERASE"/>
    <property type="match status" value="1"/>
</dbReference>
<dbReference type="SUPFAM" id="SSF48208">
    <property type="entry name" value="Six-hairpin glycosidases"/>
    <property type="match status" value="1"/>
</dbReference>
<comment type="caution">
    <text evidence="3">The sequence shown here is derived from an EMBL/GenBank/DDBJ whole genome shotgun (WGS) entry which is preliminary data.</text>
</comment>
<dbReference type="Pfam" id="PF07221">
    <property type="entry name" value="GlcNAc_2-epim"/>
    <property type="match status" value="1"/>
</dbReference>
<evidence type="ECO:0000256" key="1">
    <source>
        <dbReference type="ARBA" id="ARBA00008558"/>
    </source>
</evidence>
<name>A0ABV9D983_9MICO</name>
<comment type="similarity">
    <text evidence="1">Belongs to the N-acylglucosamine 2-epimerase family.</text>
</comment>
<evidence type="ECO:0000313" key="4">
    <source>
        <dbReference type="Proteomes" id="UP001595955"/>
    </source>
</evidence>